<gene>
    <name evidence="3" type="ORF">HEB29_000499</name>
    <name evidence="2" type="ORF">Sfulv_05330</name>
</gene>
<dbReference type="PANTHER" id="PTHR33993:SF10">
    <property type="entry name" value="CONSERVED PROTEIN"/>
    <property type="match status" value="1"/>
</dbReference>
<evidence type="ECO:0000313" key="5">
    <source>
        <dbReference type="Proteomes" id="UP000530403"/>
    </source>
</evidence>
<keyword evidence="4" id="KW-1185">Reference proteome</keyword>
<dbReference type="InterPro" id="IPR029068">
    <property type="entry name" value="Glyas_Bleomycin-R_OHBP_Dase"/>
</dbReference>
<feature type="domain" description="VOC" evidence="1">
    <location>
        <begin position="3"/>
        <end position="115"/>
    </location>
</feature>
<evidence type="ECO:0000313" key="3">
    <source>
        <dbReference type="EMBL" id="NYE39488.1"/>
    </source>
</evidence>
<dbReference type="InterPro" id="IPR004360">
    <property type="entry name" value="Glyas_Fos-R_dOase_dom"/>
</dbReference>
<organism evidence="2 4">
    <name type="scientific">Streptomyces fulvorobeus</name>
    <dbReference type="NCBI Taxonomy" id="284028"/>
    <lineage>
        <taxon>Bacteria</taxon>
        <taxon>Bacillati</taxon>
        <taxon>Actinomycetota</taxon>
        <taxon>Actinomycetes</taxon>
        <taxon>Kitasatosporales</taxon>
        <taxon>Streptomycetaceae</taxon>
        <taxon>Streptomyces</taxon>
    </lineage>
</organism>
<dbReference type="AlphaFoldDB" id="A0A7J0BZP6"/>
<dbReference type="RefSeq" id="WP_173310836.1">
    <property type="nucleotide sequence ID" value="NZ_BAAAUE010000019.1"/>
</dbReference>
<dbReference type="PROSITE" id="PS51819">
    <property type="entry name" value="VOC"/>
    <property type="match status" value="2"/>
</dbReference>
<dbReference type="InterPro" id="IPR041581">
    <property type="entry name" value="Glyoxalase_6"/>
</dbReference>
<dbReference type="Gene3D" id="3.10.180.10">
    <property type="entry name" value="2,3-Dihydroxybiphenyl 1,2-Dioxygenase, domain 1"/>
    <property type="match status" value="2"/>
</dbReference>
<dbReference type="GO" id="GO:0016829">
    <property type="term" value="F:lyase activity"/>
    <property type="evidence" value="ECO:0007669"/>
    <property type="project" value="UniProtKB-KW"/>
</dbReference>
<dbReference type="Proteomes" id="UP000498980">
    <property type="component" value="Unassembled WGS sequence"/>
</dbReference>
<reference evidence="3 5" key="2">
    <citation type="submission" date="2020-07" db="EMBL/GenBank/DDBJ databases">
        <title>Sequencing the genomes of 1000 actinobacteria strains.</title>
        <authorList>
            <person name="Klenk H.-P."/>
        </authorList>
    </citation>
    <scope>NUCLEOTIDE SEQUENCE [LARGE SCALE GENOMIC DNA]</scope>
    <source>
        <strain evidence="3 5">DSM 41455</strain>
    </source>
</reference>
<name>A0A7J0BZP6_9ACTN</name>
<dbReference type="SUPFAM" id="SSF54593">
    <property type="entry name" value="Glyoxalase/Bleomycin resistance protein/Dihydroxybiphenyl dioxygenase"/>
    <property type="match status" value="2"/>
</dbReference>
<sequence>MGAPCWVSLTTRNLAASREFYGAVLGWTFRGTDLGEEFGVALHDGVPTAGLAELTDALRIANDWMPYFAVPDADEAAARIRERMGTLAVGPIDFPIGRAAVAADRDGARFGVWQGRLVADWRAWREHRPWWLDLTTRNPFEAALFYGEILDWASERPGFCEVGYEHDDVVLRDDGRVAALITAGSKDSLTLPGCGPRWNVHFPVRDVEAAVRTAVRHGGRVLERRISAREDGATLRDPGGAVFCVASATGPPPAQGEGGRP</sequence>
<proteinExistence type="predicted"/>
<dbReference type="EMBL" id="BLWC01000001">
    <property type="protein sequence ID" value="GFM95722.1"/>
    <property type="molecule type" value="Genomic_DNA"/>
</dbReference>
<keyword evidence="3" id="KW-0456">Lyase</keyword>
<dbReference type="InterPro" id="IPR052164">
    <property type="entry name" value="Anthracycline_SecMetBiosynth"/>
</dbReference>
<dbReference type="CDD" id="cd07247">
    <property type="entry name" value="SgaA_N_like"/>
    <property type="match status" value="1"/>
</dbReference>
<reference evidence="2 4" key="1">
    <citation type="submission" date="2020-05" db="EMBL/GenBank/DDBJ databases">
        <title>Whole genome shotgun sequence of Streptomyces fulvorobeus NBRC 15897.</title>
        <authorList>
            <person name="Komaki H."/>
            <person name="Tamura T."/>
        </authorList>
    </citation>
    <scope>NUCLEOTIDE SEQUENCE [LARGE SCALE GENOMIC DNA]</scope>
    <source>
        <strain evidence="2 4">NBRC 15897</strain>
    </source>
</reference>
<dbReference type="EMBL" id="JACCCF010000001">
    <property type="protein sequence ID" value="NYE39488.1"/>
    <property type="molecule type" value="Genomic_DNA"/>
</dbReference>
<evidence type="ECO:0000313" key="2">
    <source>
        <dbReference type="EMBL" id="GFM95722.1"/>
    </source>
</evidence>
<feature type="domain" description="VOC" evidence="1">
    <location>
        <begin position="128"/>
        <end position="248"/>
    </location>
</feature>
<dbReference type="Pfam" id="PF00903">
    <property type="entry name" value="Glyoxalase"/>
    <property type="match status" value="1"/>
</dbReference>
<evidence type="ECO:0000259" key="1">
    <source>
        <dbReference type="PROSITE" id="PS51819"/>
    </source>
</evidence>
<dbReference type="Pfam" id="PF18029">
    <property type="entry name" value="Glyoxalase_6"/>
    <property type="match status" value="1"/>
</dbReference>
<dbReference type="InterPro" id="IPR037523">
    <property type="entry name" value="VOC_core"/>
</dbReference>
<dbReference type="Proteomes" id="UP000530403">
    <property type="component" value="Unassembled WGS sequence"/>
</dbReference>
<accession>A0A7J0BZP6</accession>
<protein>
    <submittedName>
        <fullName evidence="3">Putative enzyme related to lactoylglutathione lyase</fullName>
    </submittedName>
</protein>
<comment type="caution">
    <text evidence="2">The sequence shown here is derived from an EMBL/GenBank/DDBJ whole genome shotgun (WGS) entry which is preliminary data.</text>
</comment>
<evidence type="ECO:0000313" key="4">
    <source>
        <dbReference type="Proteomes" id="UP000498980"/>
    </source>
</evidence>
<dbReference type="PANTHER" id="PTHR33993">
    <property type="entry name" value="GLYOXALASE-RELATED"/>
    <property type="match status" value="1"/>
</dbReference>